<evidence type="ECO:0000313" key="2">
    <source>
        <dbReference type="EMBL" id="KAK1924629.1"/>
    </source>
</evidence>
<protein>
    <recommendedName>
        <fullName evidence="1">N-acetyltransferase domain-containing protein</fullName>
    </recommendedName>
</protein>
<dbReference type="SUPFAM" id="SSF55729">
    <property type="entry name" value="Acyl-CoA N-acyltransferases (Nat)"/>
    <property type="match status" value="1"/>
</dbReference>
<feature type="domain" description="N-acetyltransferase" evidence="1">
    <location>
        <begin position="10"/>
        <end position="217"/>
    </location>
</feature>
<dbReference type="Gene3D" id="3.40.630.30">
    <property type="match status" value="1"/>
</dbReference>
<dbReference type="EMBL" id="JAODAN010000004">
    <property type="protein sequence ID" value="KAK1924629.1"/>
    <property type="molecule type" value="Genomic_DNA"/>
</dbReference>
<dbReference type="Pfam" id="PF13673">
    <property type="entry name" value="Acetyltransf_10"/>
    <property type="match status" value="1"/>
</dbReference>
<proteinExistence type="predicted"/>
<evidence type="ECO:0000313" key="3">
    <source>
        <dbReference type="Proteomes" id="UP001182556"/>
    </source>
</evidence>
<dbReference type="InterPro" id="IPR052523">
    <property type="entry name" value="Trichothecene_AcTrans"/>
</dbReference>
<organism evidence="2 3">
    <name type="scientific">Papiliotrema laurentii</name>
    <name type="common">Cryptococcus laurentii</name>
    <dbReference type="NCBI Taxonomy" id="5418"/>
    <lineage>
        <taxon>Eukaryota</taxon>
        <taxon>Fungi</taxon>
        <taxon>Dikarya</taxon>
        <taxon>Basidiomycota</taxon>
        <taxon>Agaricomycotina</taxon>
        <taxon>Tremellomycetes</taxon>
        <taxon>Tremellales</taxon>
        <taxon>Rhynchogastremaceae</taxon>
        <taxon>Papiliotrema</taxon>
    </lineage>
</organism>
<evidence type="ECO:0000259" key="1">
    <source>
        <dbReference type="PROSITE" id="PS51186"/>
    </source>
</evidence>
<dbReference type="Proteomes" id="UP001182556">
    <property type="component" value="Unassembled WGS sequence"/>
</dbReference>
<accession>A0AAD9FR17</accession>
<keyword evidence="3" id="KW-1185">Reference proteome</keyword>
<gene>
    <name evidence="2" type="ORF">DB88DRAFT_486232</name>
</gene>
<reference evidence="2" key="1">
    <citation type="submission" date="2023-02" db="EMBL/GenBank/DDBJ databases">
        <title>Identification and recombinant expression of a fungal hydrolase from Papiliotrema laurentii that hydrolyzes apple cutin and clears colloidal polyester polyurethane.</title>
        <authorList>
            <consortium name="DOE Joint Genome Institute"/>
            <person name="Roman V.A."/>
            <person name="Bojanowski C."/>
            <person name="Crable B.R."/>
            <person name="Wagner D.N."/>
            <person name="Hung C.S."/>
            <person name="Nadeau L.J."/>
            <person name="Schratz L."/>
            <person name="Haridas S."/>
            <person name="Pangilinan J."/>
            <person name="Lipzen A."/>
            <person name="Na H."/>
            <person name="Yan M."/>
            <person name="Ng V."/>
            <person name="Grigoriev I.V."/>
            <person name="Spatafora J.W."/>
            <person name="Barlow D."/>
            <person name="Biffinger J."/>
            <person name="Kelley-Loughnane N."/>
            <person name="Varaljay V.A."/>
            <person name="Crookes-Goodson W.J."/>
        </authorList>
    </citation>
    <scope>NUCLEOTIDE SEQUENCE</scope>
    <source>
        <strain evidence="2">5307AH</strain>
    </source>
</reference>
<dbReference type="AlphaFoldDB" id="A0AAD9FR17"/>
<name>A0AAD9FR17_PAPLA</name>
<dbReference type="GO" id="GO:0016747">
    <property type="term" value="F:acyltransferase activity, transferring groups other than amino-acyl groups"/>
    <property type="evidence" value="ECO:0007669"/>
    <property type="project" value="InterPro"/>
</dbReference>
<dbReference type="InterPro" id="IPR016181">
    <property type="entry name" value="Acyl_CoA_acyltransferase"/>
</dbReference>
<comment type="caution">
    <text evidence="2">The sequence shown here is derived from an EMBL/GenBank/DDBJ whole genome shotgun (WGS) entry which is preliminary data.</text>
</comment>
<dbReference type="PANTHER" id="PTHR42791:SF1">
    <property type="entry name" value="N-ACETYLTRANSFERASE DOMAIN-CONTAINING PROTEIN"/>
    <property type="match status" value="1"/>
</dbReference>
<sequence length="220" mass="24074">MSVPEQTTEVVIAKLPSRPSPEQVEQCVSILLDAFNGDPIVDAISGFNPPVWAGLLKHRIGNGEPDWETYVATVNGHIQGVALVIPPGKGYPEDPDEFTSQLDPKIFAWQKKTLFPSMTTLDTLSFGPHGIRDPLYLNFLAVSPAARKFGLGSRMLSHLKTVADSQQADFALNSEHAHLCEYYGKRGFEVRGESPVVIHPSGQELVSWGLVNPFSVDPRA</sequence>
<dbReference type="InterPro" id="IPR000182">
    <property type="entry name" value="GNAT_dom"/>
</dbReference>
<dbReference type="PROSITE" id="PS51186">
    <property type="entry name" value="GNAT"/>
    <property type="match status" value="1"/>
</dbReference>
<dbReference type="CDD" id="cd04301">
    <property type="entry name" value="NAT_SF"/>
    <property type="match status" value="1"/>
</dbReference>
<dbReference type="PANTHER" id="PTHR42791">
    <property type="entry name" value="GNAT FAMILY ACETYLTRANSFERASE"/>
    <property type="match status" value="1"/>
</dbReference>